<gene>
    <name evidence="1" type="ORF">TBRA_LOCUS2514</name>
</gene>
<proteinExistence type="predicted"/>
<reference evidence="1 2" key="1">
    <citation type="submission" date="2020-02" db="EMBL/GenBank/DDBJ databases">
        <authorList>
            <person name="Ferguson B K."/>
        </authorList>
    </citation>
    <scope>NUCLEOTIDE SEQUENCE [LARGE SCALE GENOMIC DNA]</scope>
</reference>
<sequence length="113" mass="12826">MVLLTRPPAKRAENIRRRELTARTRTLLYTVWHQPSVYSFTNCSCTLETAQEMNFEWVGEVWGGRGARWWGDGQPGEVVATGLSAADRRPARTCVAHAAAVRFHAPFMRAVFY</sequence>
<keyword evidence="2" id="KW-1185">Reference proteome</keyword>
<dbReference type="AlphaFoldDB" id="A0A6H5I2F7"/>
<accession>A0A6H5I2F7</accession>
<evidence type="ECO:0000313" key="2">
    <source>
        <dbReference type="Proteomes" id="UP000479190"/>
    </source>
</evidence>
<protein>
    <submittedName>
        <fullName evidence="1">Uncharacterized protein</fullName>
    </submittedName>
</protein>
<organism evidence="1 2">
    <name type="scientific">Trichogramma brassicae</name>
    <dbReference type="NCBI Taxonomy" id="86971"/>
    <lineage>
        <taxon>Eukaryota</taxon>
        <taxon>Metazoa</taxon>
        <taxon>Ecdysozoa</taxon>
        <taxon>Arthropoda</taxon>
        <taxon>Hexapoda</taxon>
        <taxon>Insecta</taxon>
        <taxon>Pterygota</taxon>
        <taxon>Neoptera</taxon>
        <taxon>Endopterygota</taxon>
        <taxon>Hymenoptera</taxon>
        <taxon>Apocrita</taxon>
        <taxon>Proctotrupomorpha</taxon>
        <taxon>Chalcidoidea</taxon>
        <taxon>Trichogrammatidae</taxon>
        <taxon>Trichogramma</taxon>
    </lineage>
</organism>
<name>A0A6H5I2F7_9HYME</name>
<dbReference type="EMBL" id="CADCXV010000491">
    <property type="protein sequence ID" value="CAB0030515.1"/>
    <property type="molecule type" value="Genomic_DNA"/>
</dbReference>
<evidence type="ECO:0000313" key="1">
    <source>
        <dbReference type="EMBL" id="CAB0030515.1"/>
    </source>
</evidence>
<dbReference type="Proteomes" id="UP000479190">
    <property type="component" value="Unassembled WGS sequence"/>
</dbReference>